<feature type="chain" id="PRO_5027162297" description="Epidermal patterning factor-like protein" evidence="7">
    <location>
        <begin position="28"/>
        <end position="112"/>
    </location>
</feature>
<dbReference type="PANTHER" id="PTHR33109">
    <property type="entry name" value="EPIDERMAL PATTERNING FACTOR-LIKE PROTEIN 4"/>
    <property type="match status" value="1"/>
</dbReference>
<evidence type="ECO:0000256" key="5">
    <source>
        <dbReference type="ARBA" id="ARBA00022729"/>
    </source>
</evidence>
<keyword evidence="9" id="KW-1185">Reference proteome</keyword>
<dbReference type="Proteomes" id="UP000245207">
    <property type="component" value="Unassembled WGS sequence"/>
</dbReference>
<dbReference type="InterPro" id="IPR039455">
    <property type="entry name" value="EPFL"/>
</dbReference>
<evidence type="ECO:0000256" key="6">
    <source>
        <dbReference type="ARBA" id="ARBA00023157"/>
    </source>
</evidence>
<comment type="subcellular location">
    <subcellularLocation>
        <location evidence="1 7">Secreted</location>
    </subcellularLocation>
</comment>
<evidence type="ECO:0000256" key="4">
    <source>
        <dbReference type="ARBA" id="ARBA00022525"/>
    </source>
</evidence>
<dbReference type="STRING" id="35608.A0A2U1P8P7"/>
<evidence type="ECO:0000313" key="8">
    <source>
        <dbReference type="EMBL" id="PWA82107.1"/>
    </source>
</evidence>
<keyword evidence="5 7" id="KW-0732">Signal</keyword>
<dbReference type="Pfam" id="PF17181">
    <property type="entry name" value="EPF"/>
    <property type="match status" value="1"/>
</dbReference>
<dbReference type="OrthoDB" id="771316at2759"/>
<accession>A0A2U1P8P7</accession>
<organism evidence="8 9">
    <name type="scientific">Artemisia annua</name>
    <name type="common">Sweet wormwood</name>
    <dbReference type="NCBI Taxonomy" id="35608"/>
    <lineage>
        <taxon>Eukaryota</taxon>
        <taxon>Viridiplantae</taxon>
        <taxon>Streptophyta</taxon>
        <taxon>Embryophyta</taxon>
        <taxon>Tracheophyta</taxon>
        <taxon>Spermatophyta</taxon>
        <taxon>Magnoliopsida</taxon>
        <taxon>eudicotyledons</taxon>
        <taxon>Gunneridae</taxon>
        <taxon>Pentapetalae</taxon>
        <taxon>asterids</taxon>
        <taxon>campanulids</taxon>
        <taxon>Asterales</taxon>
        <taxon>Asteraceae</taxon>
        <taxon>Asteroideae</taxon>
        <taxon>Anthemideae</taxon>
        <taxon>Artemisiinae</taxon>
        <taxon>Artemisia</taxon>
    </lineage>
</organism>
<comment type="function">
    <text evidence="7">Controls stomatal patterning.</text>
</comment>
<dbReference type="GO" id="GO:0010052">
    <property type="term" value="P:guard cell differentiation"/>
    <property type="evidence" value="ECO:0007669"/>
    <property type="project" value="UniProtKB-UniRule"/>
</dbReference>
<reference evidence="8 9" key="1">
    <citation type="journal article" date="2018" name="Mol. Plant">
        <title>The genome of Artemisia annua provides insight into the evolution of Asteraceae family and artemisinin biosynthesis.</title>
        <authorList>
            <person name="Shen Q."/>
            <person name="Zhang L."/>
            <person name="Liao Z."/>
            <person name="Wang S."/>
            <person name="Yan T."/>
            <person name="Shi P."/>
            <person name="Liu M."/>
            <person name="Fu X."/>
            <person name="Pan Q."/>
            <person name="Wang Y."/>
            <person name="Lv Z."/>
            <person name="Lu X."/>
            <person name="Zhang F."/>
            <person name="Jiang W."/>
            <person name="Ma Y."/>
            <person name="Chen M."/>
            <person name="Hao X."/>
            <person name="Li L."/>
            <person name="Tang Y."/>
            <person name="Lv G."/>
            <person name="Zhou Y."/>
            <person name="Sun X."/>
            <person name="Brodelius P.E."/>
            <person name="Rose J.K.C."/>
            <person name="Tang K."/>
        </authorList>
    </citation>
    <scope>NUCLEOTIDE SEQUENCE [LARGE SCALE GENOMIC DNA]</scope>
    <source>
        <strain evidence="9">cv. Huhao1</strain>
        <tissue evidence="8">Leaf</tissue>
    </source>
</reference>
<dbReference type="EMBL" id="PKPP01001509">
    <property type="protein sequence ID" value="PWA82107.1"/>
    <property type="molecule type" value="Genomic_DNA"/>
</dbReference>
<protein>
    <recommendedName>
        <fullName evidence="7">Epidermal patterning factor-like protein</fullName>
    </recommendedName>
</protein>
<name>A0A2U1P8P7_ARTAN</name>
<sequence>MKRTFSLRLHTWFFVIVVLLILNRGGSLHPHHFLYRDKITHVDDQIHKQTKEGKNAELFWTGSSIPDCSHACGPCFPCRRVTISNKCLMTTESCPVIYRCFCRGKYYHVPSN</sequence>
<evidence type="ECO:0000256" key="7">
    <source>
        <dbReference type="RuleBase" id="RU367102"/>
    </source>
</evidence>
<dbReference type="PANTHER" id="PTHR33109:SF6">
    <property type="entry name" value="EPIDERMAL PATTERNING FACTOR-LIKE PROTEIN 7-RELATED"/>
    <property type="match status" value="1"/>
</dbReference>
<keyword evidence="3 7" id="KW-0217">Developmental protein</keyword>
<dbReference type="GO" id="GO:0005576">
    <property type="term" value="C:extracellular region"/>
    <property type="evidence" value="ECO:0007669"/>
    <property type="project" value="UniProtKB-SubCell"/>
</dbReference>
<keyword evidence="4 7" id="KW-0964">Secreted</keyword>
<feature type="signal peptide" evidence="7">
    <location>
        <begin position="1"/>
        <end position="27"/>
    </location>
</feature>
<comment type="caution">
    <text evidence="8">The sequence shown here is derived from an EMBL/GenBank/DDBJ whole genome shotgun (WGS) entry which is preliminary data.</text>
</comment>
<evidence type="ECO:0000256" key="3">
    <source>
        <dbReference type="ARBA" id="ARBA00022473"/>
    </source>
</evidence>
<keyword evidence="6" id="KW-1015">Disulfide bond</keyword>
<dbReference type="AlphaFoldDB" id="A0A2U1P8P7"/>
<evidence type="ECO:0000313" key="9">
    <source>
        <dbReference type="Proteomes" id="UP000245207"/>
    </source>
</evidence>
<evidence type="ECO:0000256" key="1">
    <source>
        <dbReference type="ARBA" id="ARBA00004613"/>
    </source>
</evidence>
<comment type="similarity">
    <text evidence="2 7">Belongs to the plant cysteine rich small secretory peptide family. Epidermal patterning factor subfamily.</text>
</comment>
<evidence type="ECO:0000256" key="2">
    <source>
        <dbReference type="ARBA" id="ARBA00008127"/>
    </source>
</evidence>
<gene>
    <name evidence="8" type="ORF">CTI12_AA181310</name>
</gene>
<proteinExistence type="inferred from homology"/>